<keyword evidence="2" id="KW-0285">Flavoprotein</keyword>
<name>A0A839RT36_9ACTN</name>
<dbReference type="InterPro" id="IPR050315">
    <property type="entry name" value="FAD-oxidoreductase_2"/>
</dbReference>
<dbReference type="EMBL" id="JACHWS010000003">
    <property type="protein sequence ID" value="MBB3039234.1"/>
    <property type="molecule type" value="Genomic_DNA"/>
</dbReference>
<dbReference type="PANTHER" id="PTHR43400:SF10">
    <property type="entry name" value="3-OXOSTEROID 1-DEHYDROGENASE"/>
    <property type="match status" value="1"/>
</dbReference>
<evidence type="ECO:0000256" key="9">
    <source>
        <dbReference type="ARBA" id="ARBA00069709"/>
    </source>
</evidence>
<dbReference type="GO" id="GO:0008202">
    <property type="term" value="P:steroid metabolic process"/>
    <property type="evidence" value="ECO:0007669"/>
    <property type="project" value="UniProtKB-KW"/>
</dbReference>
<proteinExistence type="inferred from homology"/>
<dbReference type="InterPro" id="IPR027477">
    <property type="entry name" value="Succ_DH/fumarate_Rdtase_cat_sf"/>
</dbReference>
<reference evidence="11 12" key="1">
    <citation type="submission" date="2020-08" db="EMBL/GenBank/DDBJ databases">
        <title>Sequencing the genomes of 1000 actinobacteria strains.</title>
        <authorList>
            <person name="Klenk H.-P."/>
        </authorList>
    </citation>
    <scope>NUCLEOTIDE SEQUENCE [LARGE SCALE GENOMIC DNA]</scope>
    <source>
        <strain evidence="11 12">DSM 45258</strain>
    </source>
</reference>
<protein>
    <recommendedName>
        <fullName evidence="9">3-oxosteroid 1-dehydrogenase</fullName>
        <ecNumber evidence="8">1.3.99.4</ecNumber>
    </recommendedName>
</protein>
<evidence type="ECO:0000256" key="7">
    <source>
        <dbReference type="ARBA" id="ARBA00061147"/>
    </source>
</evidence>
<keyword evidence="5" id="KW-0443">Lipid metabolism</keyword>
<evidence type="ECO:0000256" key="6">
    <source>
        <dbReference type="ARBA" id="ARBA00051951"/>
    </source>
</evidence>
<evidence type="ECO:0000256" key="2">
    <source>
        <dbReference type="ARBA" id="ARBA00022630"/>
    </source>
</evidence>
<keyword evidence="5" id="KW-0753">Steroid metabolism</keyword>
<dbReference type="OrthoDB" id="9813348at2"/>
<evidence type="ECO:0000256" key="4">
    <source>
        <dbReference type="ARBA" id="ARBA00023002"/>
    </source>
</evidence>
<keyword evidence="4 11" id="KW-0560">Oxidoreductase</keyword>
<dbReference type="GO" id="GO:0047571">
    <property type="term" value="F:3-oxosteroid 1-dehydrogenase activity"/>
    <property type="evidence" value="ECO:0007669"/>
    <property type="project" value="UniProtKB-EC"/>
</dbReference>
<comment type="cofactor">
    <cofactor evidence="1">
        <name>FAD</name>
        <dbReference type="ChEBI" id="CHEBI:57692"/>
    </cofactor>
</comment>
<feature type="domain" description="FAD-dependent oxidoreductase 2 FAD-binding" evidence="10">
    <location>
        <begin position="14"/>
        <end position="535"/>
    </location>
</feature>
<dbReference type="InterPro" id="IPR036188">
    <property type="entry name" value="FAD/NAD-bd_sf"/>
</dbReference>
<evidence type="ECO:0000313" key="12">
    <source>
        <dbReference type="Proteomes" id="UP000567922"/>
    </source>
</evidence>
<dbReference type="SUPFAM" id="SSF51905">
    <property type="entry name" value="FAD/NAD(P)-binding domain"/>
    <property type="match status" value="1"/>
</dbReference>
<dbReference type="Proteomes" id="UP000567922">
    <property type="component" value="Unassembled WGS sequence"/>
</dbReference>
<dbReference type="Pfam" id="PF00890">
    <property type="entry name" value="FAD_binding_2"/>
    <property type="match status" value="1"/>
</dbReference>
<keyword evidence="12" id="KW-1185">Reference proteome</keyword>
<dbReference type="RefSeq" id="WP_064439455.1">
    <property type="nucleotide sequence ID" value="NZ_BDDI01000004.1"/>
</dbReference>
<dbReference type="NCBIfam" id="NF009473">
    <property type="entry name" value="PRK12835.1"/>
    <property type="match status" value="1"/>
</dbReference>
<evidence type="ECO:0000256" key="1">
    <source>
        <dbReference type="ARBA" id="ARBA00001974"/>
    </source>
</evidence>
<comment type="similarity">
    <text evidence="7">Belongs to the FAD-dependent oxidoreductase 2 family. 3-oxosteroid dehydrogenase subfamily.</text>
</comment>
<dbReference type="FunFam" id="3.50.50.60:FF:000208">
    <property type="entry name" value="3-ketosteroid dehydrogenase"/>
    <property type="match status" value="1"/>
</dbReference>
<evidence type="ECO:0000256" key="8">
    <source>
        <dbReference type="ARBA" id="ARBA00066536"/>
    </source>
</evidence>
<dbReference type="SUPFAM" id="SSF56425">
    <property type="entry name" value="Succinate dehydrogenase/fumarate reductase flavoprotein, catalytic domain"/>
    <property type="match status" value="1"/>
</dbReference>
<keyword evidence="3" id="KW-0274">FAD</keyword>
<dbReference type="AlphaFoldDB" id="A0A839RT36"/>
<comment type="caution">
    <text evidence="11">The sequence shown here is derived from an EMBL/GenBank/DDBJ whole genome shotgun (WGS) entry which is preliminary data.</text>
</comment>
<gene>
    <name evidence="11" type="ORF">FHU29_003703</name>
</gene>
<dbReference type="EC" id="1.3.99.4" evidence="8"/>
<organism evidence="11 12">
    <name type="scientific">Hoyosella altamirensis</name>
    <dbReference type="NCBI Taxonomy" id="616997"/>
    <lineage>
        <taxon>Bacteria</taxon>
        <taxon>Bacillati</taxon>
        <taxon>Actinomycetota</taxon>
        <taxon>Actinomycetes</taxon>
        <taxon>Mycobacteriales</taxon>
        <taxon>Hoyosellaceae</taxon>
        <taxon>Hoyosella</taxon>
    </lineage>
</organism>
<dbReference type="Gene3D" id="3.50.50.60">
    <property type="entry name" value="FAD/NAD(P)-binding domain"/>
    <property type="match status" value="2"/>
</dbReference>
<evidence type="ECO:0000256" key="5">
    <source>
        <dbReference type="ARBA" id="ARBA00023221"/>
    </source>
</evidence>
<comment type="catalytic activity">
    <reaction evidence="6">
        <text>a 3-oxosteroid + A = a 3-oxo-Delta(1)-steroid + AH2</text>
        <dbReference type="Rhea" id="RHEA:13329"/>
        <dbReference type="ChEBI" id="CHEBI:13193"/>
        <dbReference type="ChEBI" id="CHEBI:17499"/>
        <dbReference type="ChEBI" id="CHEBI:20156"/>
        <dbReference type="ChEBI" id="CHEBI:47788"/>
        <dbReference type="EC" id="1.3.99.4"/>
    </reaction>
</comment>
<dbReference type="InterPro" id="IPR003953">
    <property type="entry name" value="FAD-dep_OxRdtase_2_FAD-bd"/>
</dbReference>
<evidence type="ECO:0000313" key="11">
    <source>
        <dbReference type="EMBL" id="MBB3039234.1"/>
    </source>
</evidence>
<accession>A0A839RT36</accession>
<sequence length="572" mass="62071">MTHDSTPAFDHEYDFVVIGSGGGGMAAALAATHEGASTVVLEKASSFGGSTGLSGGAVWIPNNPELRRRGHNDSRDSILRYLELLTEGEVPRERLEAYVDHGPDAMELLEGSPWLEFLWVKGYSDYHPEFEGGRPLGRSVEVPPFDTRKLGALEKDLGPNLLVGPMGLWITSKDYHHMAMVTRTWKGRSMIAVSMWRVFSNLFRRRHMATGGRALVARMRLALQDAGIPLWLDTPMTGLIQGDAGRVIGVTIERHGKPLRIGARRGVLLATGGFEHNTEMRETYLPEGGQVNHSLGAPSNTGDGINAGIELGAAIDFMDDAWWMPSVERPGGSTIPLVSERAIPRQLIVSSDGNRFTNEAAPYVNFVHDQLEGKHLPAWCIMDARTRARYPFAQIMPGGKIPQAFYDAGIVHRAATISELADKIGVNADGLNTSVTRFNTFAAQGKDADFSRGESAYEHYYGDPTLKNPNLDPVTKAPFYAFRIEAGDLGTKGGLVCDEHARVLREDGTLINGLYATGNTSAAVMGREYAGPGATIGPSIVFGYLAARHACGQHGIRPTTEYAHSPGHKNEV</sequence>
<evidence type="ECO:0000259" key="10">
    <source>
        <dbReference type="Pfam" id="PF00890"/>
    </source>
</evidence>
<dbReference type="PANTHER" id="PTHR43400">
    <property type="entry name" value="FUMARATE REDUCTASE"/>
    <property type="match status" value="1"/>
</dbReference>
<evidence type="ECO:0000256" key="3">
    <source>
        <dbReference type="ARBA" id="ARBA00022827"/>
    </source>
</evidence>